<organism evidence="3 4">
    <name type="scientific">Ranatra chinensis</name>
    <dbReference type="NCBI Taxonomy" id="642074"/>
    <lineage>
        <taxon>Eukaryota</taxon>
        <taxon>Metazoa</taxon>
        <taxon>Ecdysozoa</taxon>
        <taxon>Arthropoda</taxon>
        <taxon>Hexapoda</taxon>
        <taxon>Insecta</taxon>
        <taxon>Pterygota</taxon>
        <taxon>Neoptera</taxon>
        <taxon>Paraneoptera</taxon>
        <taxon>Hemiptera</taxon>
        <taxon>Heteroptera</taxon>
        <taxon>Panheteroptera</taxon>
        <taxon>Nepomorpha</taxon>
        <taxon>Nepidae</taxon>
        <taxon>Ranatrinae</taxon>
        <taxon>Ranatra</taxon>
    </lineage>
</organism>
<name>A0ABD0Y703_9HEMI</name>
<evidence type="ECO:0000313" key="4">
    <source>
        <dbReference type="Proteomes" id="UP001558652"/>
    </source>
</evidence>
<comment type="caution">
    <text evidence="3">The sequence shown here is derived from an EMBL/GenBank/DDBJ whole genome shotgun (WGS) entry which is preliminary data.</text>
</comment>
<dbReference type="Proteomes" id="UP001558652">
    <property type="component" value="Unassembled WGS sequence"/>
</dbReference>
<dbReference type="PANTHER" id="PTHR13349:SF2">
    <property type="entry name" value="TRANSLATION MACHINERY-ASSOCIATED PROTEIN 16"/>
    <property type="match status" value="1"/>
</dbReference>
<sequence>MKLARQTIKEAARRKVKMETVIKKNTFGEKLIWIRDKLEPDTKVLTGEMVQKLMEEYLGRFDEELEQIQLKHSVGQRKGRQHASREDVIQMTISREKEEYETCGIEIVDILNPIQLEMLRKWDGNLGLVQNFKITRYSRKYLENYKPPKNSRSAKLLEEIEGKPTVDPDKSLQQEMQS</sequence>
<evidence type="ECO:0000256" key="2">
    <source>
        <dbReference type="SAM" id="MobiDB-lite"/>
    </source>
</evidence>
<protein>
    <recommendedName>
        <fullName evidence="5">Translation machinery-associated protein 16</fullName>
    </recommendedName>
</protein>
<dbReference type="InterPro" id="IPR038356">
    <property type="entry name" value="Tma16_sf"/>
</dbReference>
<dbReference type="Gene3D" id="1.20.1440.170">
    <property type="entry name" value="Translation machinery-associated protein 16-like"/>
    <property type="match status" value="1"/>
</dbReference>
<feature type="region of interest" description="Disordered" evidence="2">
    <location>
        <begin position="145"/>
        <end position="178"/>
    </location>
</feature>
<proteinExistence type="inferred from homology"/>
<dbReference type="FunFam" id="1.20.1440.170:FF:000001">
    <property type="entry name" value="Translation machinery-associated 16 homolog"/>
    <property type="match status" value="1"/>
</dbReference>
<evidence type="ECO:0000256" key="1">
    <source>
        <dbReference type="ARBA" id="ARBA00034127"/>
    </source>
</evidence>
<dbReference type="PANTHER" id="PTHR13349">
    <property type="entry name" value="TRANSLATION MACHINERY-ASSOCIATED PROTEIN 16"/>
    <property type="match status" value="1"/>
</dbReference>
<evidence type="ECO:0000313" key="3">
    <source>
        <dbReference type="EMBL" id="KAL1123168.1"/>
    </source>
</evidence>
<reference evidence="3 4" key="1">
    <citation type="submission" date="2024-07" db="EMBL/GenBank/DDBJ databases">
        <title>Chromosome-level genome assembly of the water stick insect Ranatra chinensis (Heteroptera: Nepidae).</title>
        <authorList>
            <person name="Liu X."/>
        </authorList>
    </citation>
    <scope>NUCLEOTIDE SEQUENCE [LARGE SCALE GENOMIC DNA]</scope>
    <source>
        <strain evidence="3">Cailab_2021Rc</strain>
        <tissue evidence="3">Muscle</tissue>
    </source>
</reference>
<gene>
    <name evidence="3" type="ORF">AAG570_002255</name>
</gene>
<feature type="compositionally biased region" description="Basic and acidic residues" evidence="2">
    <location>
        <begin position="155"/>
        <end position="172"/>
    </location>
</feature>
<accession>A0ABD0Y703</accession>
<evidence type="ECO:0008006" key="5">
    <source>
        <dbReference type="Google" id="ProtNLM"/>
    </source>
</evidence>
<dbReference type="Pfam" id="PF11176">
    <property type="entry name" value="Tma16"/>
    <property type="match status" value="1"/>
</dbReference>
<dbReference type="InterPro" id="IPR021346">
    <property type="entry name" value="Tma16"/>
</dbReference>
<dbReference type="EMBL" id="JBFDAA010000012">
    <property type="protein sequence ID" value="KAL1123168.1"/>
    <property type="molecule type" value="Genomic_DNA"/>
</dbReference>
<keyword evidence="4" id="KW-1185">Reference proteome</keyword>
<dbReference type="AlphaFoldDB" id="A0ABD0Y703"/>
<comment type="similarity">
    <text evidence="1">Belongs to the TMA16 family.</text>
</comment>